<dbReference type="InterPro" id="IPR051319">
    <property type="entry name" value="Oligoribo/pAp-PDE_c-di-AMP_PDE"/>
</dbReference>
<accession>A0A2H5Y9L9</accession>
<dbReference type="SUPFAM" id="SSF64182">
    <property type="entry name" value="DHH phosphoesterases"/>
    <property type="match status" value="1"/>
</dbReference>
<proteinExistence type="predicted"/>
<dbReference type="GO" id="GO:0003676">
    <property type="term" value="F:nucleic acid binding"/>
    <property type="evidence" value="ECO:0007669"/>
    <property type="project" value="InterPro"/>
</dbReference>
<dbReference type="Gene3D" id="3.90.1640.10">
    <property type="entry name" value="inorganic pyrophosphatase (n-terminal core)"/>
    <property type="match status" value="1"/>
</dbReference>
<dbReference type="EMBL" id="BEHY01000113">
    <property type="protein sequence ID" value="GBD10149.1"/>
    <property type="molecule type" value="Genomic_DNA"/>
</dbReference>
<name>A0A2H5Y9L9_9CHLR</name>
<evidence type="ECO:0000259" key="2">
    <source>
        <dbReference type="Pfam" id="PF02272"/>
    </source>
</evidence>
<dbReference type="Gene3D" id="3.10.310.30">
    <property type="match status" value="1"/>
</dbReference>
<dbReference type="Pfam" id="PF02272">
    <property type="entry name" value="DHHA1"/>
    <property type="match status" value="1"/>
</dbReference>
<dbReference type="PANTHER" id="PTHR47618">
    <property type="entry name" value="BIFUNCTIONAL OLIGORIBONUCLEASE AND PAP PHOSPHATASE NRNA"/>
    <property type="match status" value="1"/>
</dbReference>
<protein>
    <submittedName>
        <fullName evidence="3">Bifunctional oligoribonuclease and PAP phosphatase NrnA</fullName>
        <ecNumber evidence="3">3.1.-.-</ecNumber>
    </submittedName>
</protein>
<sequence>MSREQARQILKEARRIAVATHVSPDADAISSAIGMVQILRRLGKTAEAFCDDDLPARLKALPHAGEIARIARGSFDLLVSLDASDPGRLGKAFSEIQGVPLLNIDHHITNTRFGTINWIDPSAVATSEMVLWLAEDLGITLDAELASILLAGIVGDTMGLRTANVSARVMHEVTRLMEAGASLPALVDALFNRRPLAAIRLFGQALAEARMEDGVIWTVITREMRAASGLTHANDLSLSSFLIGAEEARIAAVFTERDDGKVEVSMRARPGYDVARVALAFGGGGHPPAAGCLLPGPLEEAIPPILRALKAAARNGGGETPEER</sequence>
<feature type="domain" description="DDH" evidence="1">
    <location>
        <begin position="15"/>
        <end position="153"/>
    </location>
</feature>
<dbReference type="GO" id="GO:0016787">
    <property type="term" value="F:hydrolase activity"/>
    <property type="evidence" value="ECO:0007669"/>
    <property type="project" value="UniProtKB-KW"/>
</dbReference>
<dbReference type="Proteomes" id="UP000236642">
    <property type="component" value="Unassembled WGS sequence"/>
</dbReference>
<organism evidence="3 4">
    <name type="scientific">Candidatus Thermoflexus japonica</name>
    <dbReference type="NCBI Taxonomy" id="2035417"/>
    <lineage>
        <taxon>Bacteria</taxon>
        <taxon>Bacillati</taxon>
        <taxon>Chloroflexota</taxon>
        <taxon>Thermoflexia</taxon>
        <taxon>Thermoflexales</taxon>
        <taxon>Thermoflexaceae</taxon>
        <taxon>Thermoflexus</taxon>
    </lineage>
</organism>
<keyword evidence="3" id="KW-0378">Hydrolase</keyword>
<feature type="domain" description="DHHA1" evidence="2">
    <location>
        <begin position="243"/>
        <end position="313"/>
    </location>
</feature>
<evidence type="ECO:0000313" key="4">
    <source>
        <dbReference type="Proteomes" id="UP000236642"/>
    </source>
</evidence>
<gene>
    <name evidence="3" type="primary">nrnA</name>
    <name evidence="3" type="ORF">HRbin22_02414</name>
</gene>
<reference evidence="4" key="1">
    <citation type="submission" date="2017-09" db="EMBL/GenBank/DDBJ databases">
        <title>Metaegenomics of thermophilic ammonia-oxidizing enrichment culture.</title>
        <authorList>
            <person name="Kato S."/>
            <person name="Suzuki K."/>
        </authorList>
    </citation>
    <scope>NUCLEOTIDE SEQUENCE [LARGE SCALE GENOMIC DNA]</scope>
</reference>
<dbReference type="Pfam" id="PF01368">
    <property type="entry name" value="DHH"/>
    <property type="match status" value="1"/>
</dbReference>
<evidence type="ECO:0000313" key="3">
    <source>
        <dbReference type="EMBL" id="GBD10149.1"/>
    </source>
</evidence>
<evidence type="ECO:0000259" key="1">
    <source>
        <dbReference type="Pfam" id="PF01368"/>
    </source>
</evidence>
<dbReference type="EC" id="3.1.-.-" evidence="3"/>
<dbReference type="InterPro" id="IPR001667">
    <property type="entry name" value="DDH_dom"/>
</dbReference>
<dbReference type="AlphaFoldDB" id="A0A2H5Y9L9"/>
<dbReference type="PANTHER" id="PTHR47618:SF1">
    <property type="entry name" value="BIFUNCTIONAL OLIGORIBONUCLEASE AND PAP PHOSPHATASE NRNA"/>
    <property type="match status" value="1"/>
</dbReference>
<dbReference type="InterPro" id="IPR003156">
    <property type="entry name" value="DHHA1_dom"/>
</dbReference>
<comment type="caution">
    <text evidence="3">The sequence shown here is derived from an EMBL/GenBank/DDBJ whole genome shotgun (WGS) entry which is preliminary data.</text>
</comment>
<dbReference type="InterPro" id="IPR038763">
    <property type="entry name" value="DHH_sf"/>
</dbReference>